<dbReference type="Proteomes" id="UP001163846">
    <property type="component" value="Unassembled WGS sequence"/>
</dbReference>
<proteinExistence type="predicted"/>
<evidence type="ECO:0000313" key="1">
    <source>
        <dbReference type="EMBL" id="KAJ3838220.1"/>
    </source>
</evidence>
<name>A0AA38P8F5_9AGAR</name>
<organism evidence="1 2">
    <name type="scientific">Lentinula raphanica</name>
    <dbReference type="NCBI Taxonomy" id="153919"/>
    <lineage>
        <taxon>Eukaryota</taxon>
        <taxon>Fungi</taxon>
        <taxon>Dikarya</taxon>
        <taxon>Basidiomycota</taxon>
        <taxon>Agaricomycotina</taxon>
        <taxon>Agaricomycetes</taxon>
        <taxon>Agaricomycetidae</taxon>
        <taxon>Agaricales</taxon>
        <taxon>Marasmiineae</taxon>
        <taxon>Omphalotaceae</taxon>
        <taxon>Lentinula</taxon>
    </lineage>
</organism>
<accession>A0AA38P8F5</accession>
<keyword evidence="2" id="KW-1185">Reference proteome</keyword>
<dbReference type="EMBL" id="MU806195">
    <property type="protein sequence ID" value="KAJ3838220.1"/>
    <property type="molecule type" value="Genomic_DNA"/>
</dbReference>
<protein>
    <submittedName>
        <fullName evidence="1">Uncharacterized protein</fullName>
    </submittedName>
</protein>
<dbReference type="AlphaFoldDB" id="A0AA38P8F5"/>
<gene>
    <name evidence="1" type="ORF">F5878DRAFT_642161</name>
</gene>
<reference evidence="1" key="1">
    <citation type="submission" date="2022-08" db="EMBL/GenBank/DDBJ databases">
        <authorList>
            <consortium name="DOE Joint Genome Institute"/>
            <person name="Min B."/>
            <person name="Riley R."/>
            <person name="Sierra-Patev S."/>
            <person name="Naranjo-Ortiz M."/>
            <person name="Looney B."/>
            <person name="Konkel Z."/>
            <person name="Slot J.C."/>
            <person name="Sakamoto Y."/>
            <person name="Steenwyk J.L."/>
            <person name="Rokas A."/>
            <person name="Carro J."/>
            <person name="Camarero S."/>
            <person name="Ferreira P."/>
            <person name="Molpeceres G."/>
            <person name="Ruiz-Duenas F.J."/>
            <person name="Serrano A."/>
            <person name="Henrissat B."/>
            <person name="Drula E."/>
            <person name="Hughes K.W."/>
            <person name="Mata J.L."/>
            <person name="Ishikawa N.K."/>
            <person name="Vargas-Isla R."/>
            <person name="Ushijima S."/>
            <person name="Smith C.A."/>
            <person name="Ahrendt S."/>
            <person name="Andreopoulos W."/>
            <person name="He G."/>
            <person name="Labutti K."/>
            <person name="Lipzen A."/>
            <person name="Ng V."/>
            <person name="Sandor L."/>
            <person name="Barry K."/>
            <person name="Martinez A.T."/>
            <person name="Xiao Y."/>
            <person name="Gibbons J.G."/>
            <person name="Terashima K."/>
            <person name="Hibbett D.S."/>
            <person name="Grigoriev I.V."/>
        </authorList>
    </citation>
    <scope>NUCLEOTIDE SEQUENCE</scope>
    <source>
        <strain evidence="1">TFB9207</strain>
    </source>
</reference>
<sequence length="245" mass="27166">MHMLAWAIENSMRNVCQRPTTWTGANFEGMFLLHPVYGSPLLHTLTTLQASIFQPLAGYPPTEAMRTRVLVPLSHANTSSSQGSKIQGSIHPLILRIRGLEGWCTRRCVDSEELKHGLAQLPETAVCWRRALKEHYFVHTCFKADFALSLRLSRARSAQFMLSSCSSCLPKHLRITRNSHLYPPRMTTMRTTTVRTTVTNKTPWIEASMKMAVLNGDGGQVKGGDGYIGEGDALYDDGDSGGGDE</sequence>
<comment type="caution">
    <text evidence="1">The sequence shown here is derived from an EMBL/GenBank/DDBJ whole genome shotgun (WGS) entry which is preliminary data.</text>
</comment>
<evidence type="ECO:0000313" key="2">
    <source>
        <dbReference type="Proteomes" id="UP001163846"/>
    </source>
</evidence>